<dbReference type="Proteomes" id="UP000054549">
    <property type="component" value="Unassembled WGS sequence"/>
</dbReference>
<dbReference type="HOGENOM" id="CLU_2984383_0_0_1"/>
<protein>
    <submittedName>
        <fullName evidence="1">Uncharacterized protein</fullName>
    </submittedName>
</protein>
<reference evidence="1 2" key="1">
    <citation type="submission" date="2014-04" db="EMBL/GenBank/DDBJ databases">
        <title>Evolutionary Origins and Diversification of the Mycorrhizal Mutualists.</title>
        <authorList>
            <consortium name="DOE Joint Genome Institute"/>
            <consortium name="Mycorrhizal Genomics Consortium"/>
            <person name="Kohler A."/>
            <person name="Kuo A."/>
            <person name="Nagy L.G."/>
            <person name="Floudas D."/>
            <person name="Copeland A."/>
            <person name="Barry K.W."/>
            <person name="Cichocki N."/>
            <person name="Veneault-Fourrey C."/>
            <person name="LaButti K."/>
            <person name="Lindquist E.A."/>
            <person name="Lipzen A."/>
            <person name="Lundell T."/>
            <person name="Morin E."/>
            <person name="Murat C."/>
            <person name="Riley R."/>
            <person name="Ohm R."/>
            <person name="Sun H."/>
            <person name="Tunlid A."/>
            <person name="Henrissat B."/>
            <person name="Grigoriev I.V."/>
            <person name="Hibbett D.S."/>
            <person name="Martin F."/>
        </authorList>
    </citation>
    <scope>NUCLEOTIDE SEQUENCE [LARGE SCALE GENOMIC DNA]</scope>
    <source>
        <strain evidence="1 2">Koide BX008</strain>
    </source>
</reference>
<feature type="non-terminal residue" evidence="1">
    <location>
        <position position="58"/>
    </location>
</feature>
<dbReference type="InParanoid" id="A0A0C2T2H0"/>
<name>A0A0C2T2H0_AMAMK</name>
<accession>A0A0C2T2H0</accession>
<evidence type="ECO:0000313" key="1">
    <source>
        <dbReference type="EMBL" id="KIL60674.1"/>
    </source>
</evidence>
<gene>
    <name evidence="1" type="ORF">M378DRAFT_167902</name>
</gene>
<proteinExistence type="predicted"/>
<organism evidence="1 2">
    <name type="scientific">Amanita muscaria (strain Koide BX008)</name>
    <dbReference type="NCBI Taxonomy" id="946122"/>
    <lineage>
        <taxon>Eukaryota</taxon>
        <taxon>Fungi</taxon>
        <taxon>Dikarya</taxon>
        <taxon>Basidiomycota</taxon>
        <taxon>Agaricomycotina</taxon>
        <taxon>Agaricomycetes</taxon>
        <taxon>Agaricomycetidae</taxon>
        <taxon>Agaricales</taxon>
        <taxon>Pluteineae</taxon>
        <taxon>Amanitaceae</taxon>
        <taxon>Amanita</taxon>
    </lineage>
</organism>
<evidence type="ECO:0000313" key="2">
    <source>
        <dbReference type="Proteomes" id="UP000054549"/>
    </source>
</evidence>
<keyword evidence="2" id="KW-1185">Reference proteome</keyword>
<sequence>MEEVLTRQYRHGISEDRIFVIPTLFSSSYRPPTISDVDSAEIAHFNLRLARFEEANVL</sequence>
<dbReference type="EMBL" id="KN818295">
    <property type="protein sequence ID" value="KIL60674.1"/>
    <property type="molecule type" value="Genomic_DNA"/>
</dbReference>
<dbReference type="AlphaFoldDB" id="A0A0C2T2H0"/>